<dbReference type="SUPFAM" id="SSF53756">
    <property type="entry name" value="UDP-Glycosyltransferase/glycogen phosphorylase"/>
    <property type="match status" value="1"/>
</dbReference>
<reference evidence="2 3" key="1">
    <citation type="journal article" date="2014" name="Syst. Appl. Microbiol.">
        <title>Complete genomes of freshwater sulfur oxidizers Sulfuricella denitrificans skB26 and Sulfuritalea hydrogenivorans sk43H: genetic insights into the sulfur oxidation pathway of betaproteobacteria.</title>
        <authorList>
            <person name="Watanabe T."/>
            <person name="Kojima H."/>
            <person name="Fukui M."/>
        </authorList>
    </citation>
    <scope>NUCLEOTIDE SEQUENCE [LARGE SCALE GENOMIC DNA]</scope>
    <source>
        <strain evidence="2">DSM22779</strain>
    </source>
</reference>
<evidence type="ECO:0000313" key="3">
    <source>
        <dbReference type="Proteomes" id="UP000031637"/>
    </source>
</evidence>
<keyword evidence="3" id="KW-1185">Reference proteome</keyword>
<dbReference type="Gene3D" id="3.40.50.2000">
    <property type="entry name" value="Glycogen Phosphorylase B"/>
    <property type="match status" value="2"/>
</dbReference>
<keyword evidence="2" id="KW-0808">Transferase</keyword>
<protein>
    <submittedName>
        <fullName evidence="2">Glycosyltransferase family protein</fullName>
    </submittedName>
</protein>
<dbReference type="CDD" id="cd03814">
    <property type="entry name" value="GT4-like"/>
    <property type="match status" value="1"/>
</dbReference>
<dbReference type="OrthoDB" id="9802525at2"/>
<evidence type="ECO:0000313" key="2">
    <source>
        <dbReference type="EMBL" id="BAO29156.1"/>
    </source>
</evidence>
<feature type="domain" description="Glycosyltransferase subfamily 4-like N-terminal" evidence="1">
    <location>
        <begin position="18"/>
        <end position="185"/>
    </location>
</feature>
<dbReference type="Pfam" id="PF13439">
    <property type="entry name" value="Glyco_transf_4"/>
    <property type="match status" value="1"/>
</dbReference>
<dbReference type="KEGG" id="shd:SUTH_01356"/>
<dbReference type="InterPro" id="IPR028098">
    <property type="entry name" value="Glyco_trans_4-like_N"/>
</dbReference>
<dbReference type="EMBL" id="AP012547">
    <property type="protein sequence ID" value="BAO29156.1"/>
    <property type="molecule type" value="Genomic_DNA"/>
</dbReference>
<dbReference type="GO" id="GO:0016757">
    <property type="term" value="F:glycosyltransferase activity"/>
    <property type="evidence" value="ECO:0007669"/>
    <property type="project" value="UniProtKB-ARBA"/>
</dbReference>
<sequence>MGAALHVAVVTETWPPEVNGVAMTLGRMVQGLLARGHRVSLTRPRQIGEAAPTAGSPATTLVRGLPIPGYAGLRFGLPAPRLFRRQWRADRPDVVQVVTEGPLGASAIAAARELDIPVVSEFHTNFHAYSRHYGFGWLEGIVATHLRRLHNRSAMTLVPSHQLGTDLMRRGYRGIRVVARGVDTALFNPARRNPTLRKAWNVGDDDLVVAHVGRLAPEKNLPLLLATFAAIRGYAPSARLLLVGDGPSRRQLEKRHPEHIFAGMRHDEDLAAHYASADLFLFPSMTETYGNVTLEALASGLPVVAYRMAAAAELIRHGDNGILADPGASDQFVRAALDLVTRPGVRQRAAEAAPRSVAALDWERIHDRLVDALREAIGRPALPAANEPTYRFLPD</sequence>
<dbReference type="AlphaFoldDB" id="W0SDK6"/>
<proteinExistence type="predicted"/>
<dbReference type="PANTHER" id="PTHR45947:SF3">
    <property type="entry name" value="SULFOQUINOVOSYL TRANSFERASE SQD2"/>
    <property type="match status" value="1"/>
</dbReference>
<organism evidence="2 3">
    <name type="scientific">Sulfuritalea hydrogenivorans sk43H</name>
    <dbReference type="NCBI Taxonomy" id="1223802"/>
    <lineage>
        <taxon>Bacteria</taxon>
        <taxon>Pseudomonadati</taxon>
        <taxon>Pseudomonadota</taxon>
        <taxon>Betaproteobacteria</taxon>
        <taxon>Nitrosomonadales</taxon>
        <taxon>Sterolibacteriaceae</taxon>
        <taxon>Sulfuritalea</taxon>
    </lineage>
</organism>
<dbReference type="PANTHER" id="PTHR45947">
    <property type="entry name" value="SULFOQUINOVOSYL TRANSFERASE SQD2"/>
    <property type="match status" value="1"/>
</dbReference>
<evidence type="ECO:0000259" key="1">
    <source>
        <dbReference type="Pfam" id="PF13439"/>
    </source>
</evidence>
<accession>W0SDK6</accession>
<name>W0SDK6_9PROT</name>
<dbReference type="HOGENOM" id="CLU_009583_2_0_4"/>
<dbReference type="InterPro" id="IPR050194">
    <property type="entry name" value="Glycosyltransferase_grp1"/>
</dbReference>
<dbReference type="Proteomes" id="UP000031637">
    <property type="component" value="Chromosome"/>
</dbReference>
<dbReference type="STRING" id="1223802.SUTH_01356"/>
<dbReference type="Pfam" id="PF13692">
    <property type="entry name" value="Glyco_trans_1_4"/>
    <property type="match status" value="1"/>
</dbReference>
<gene>
    <name evidence="2" type="ORF">SUTH_01356</name>
</gene>
<dbReference type="RefSeq" id="WP_052473365.1">
    <property type="nucleotide sequence ID" value="NZ_AP012547.1"/>
</dbReference>